<dbReference type="EMBL" id="AMZH03000348">
    <property type="protein sequence ID" value="RRT84202.1"/>
    <property type="molecule type" value="Genomic_DNA"/>
</dbReference>
<sequence length="201" mass="21265">MLPSSFIAVDHPCCRPSLPIDWPPATTLHCCPLFPATSSLYPLALPSSHASLLLSPASTTTAAPNVEAPAASSRRSLLSSPRPPVVASSSRRSSLSSPRPPTTASSPPASPYLLPSATITSTIATFILLLPPSQVPTKLNITDLQSYAMTTEDALNARFKDCEARMEEADQKASTKLNTVKVSRGVDLKSMTTGRTQDIHA</sequence>
<evidence type="ECO:0000313" key="3">
    <source>
        <dbReference type="Proteomes" id="UP000287651"/>
    </source>
</evidence>
<name>A0A427B6U4_ENSVE</name>
<comment type="caution">
    <text evidence="2">The sequence shown here is derived from an EMBL/GenBank/DDBJ whole genome shotgun (WGS) entry which is preliminary data.</text>
</comment>
<organism evidence="2 3">
    <name type="scientific">Ensete ventricosum</name>
    <name type="common">Abyssinian banana</name>
    <name type="synonym">Musa ensete</name>
    <dbReference type="NCBI Taxonomy" id="4639"/>
    <lineage>
        <taxon>Eukaryota</taxon>
        <taxon>Viridiplantae</taxon>
        <taxon>Streptophyta</taxon>
        <taxon>Embryophyta</taxon>
        <taxon>Tracheophyta</taxon>
        <taxon>Spermatophyta</taxon>
        <taxon>Magnoliopsida</taxon>
        <taxon>Liliopsida</taxon>
        <taxon>Zingiberales</taxon>
        <taxon>Musaceae</taxon>
        <taxon>Ensete</taxon>
    </lineage>
</organism>
<evidence type="ECO:0000256" key="1">
    <source>
        <dbReference type="SAM" id="MobiDB-lite"/>
    </source>
</evidence>
<gene>
    <name evidence="2" type="ORF">B296_00007180</name>
</gene>
<feature type="region of interest" description="Disordered" evidence="1">
    <location>
        <begin position="64"/>
        <end position="111"/>
    </location>
</feature>
<reference evidence="2 3" key="1">
    <citation type="journal article" date="2014" name="Agronomy (Basel)">
        <title>A Draft Genome Sequence for Ensete ventricosum, the Drought-Tolerant Tree Against Hunger.</title>
        <authorList>
            <person name="Harrison J."/>
            <person name="Moore K.A."/>
            <person name="Paszkiewicz K."/>
            <person name="Jones T."/>
            <person name="Grant M."/>
            <person name="Ambacheew D."/>
            <person name="Muzemil S."/>
            <person name="Studholme D.J."/>
        </authorList>
    </citation>
    <scope>NUCLEOTIDE SEQUENCE [LARGE SCALE GENOMIC DNA]</scope>
</reference>
<dbReference type="Proteomes" id="UP000287651">
    <property type="component" value="Unassembled WGS sequence"/>
</dbReference>
<accession>A0A427B6U4</accession>
<protein>
    <submittedName>
        <fullName evidence="2">Uncharacterized protein</fullName>
    </submittedName>
</protein>
<proteinExistence type="predicted"/>
<dbReference type="AlphaFoldDB" id="A0A427B6U4"/>
<evidence type="ECO:0000313" key="2">
    <source>
        <dbReference type="EMBL" id="RRT84202.1"/>
    </source>
</evidence>